<dbReference type="OrthoDB" id="10255655at2759"/>
<dbReference type="VEuPathDB" id="GiardiaDB:QR46_4049"/>
<proteinExistence type="predicted"/>
<dbReference type="EMBL" id="JXTI01000143">
    <property type="protein sequence ID" value="KWX11991.1"/>
    <property type="molecule type" value="Genomic_DNA"/>
</dbReference>
<gene>
    <name evidence="1" type="ORF">QR46_4049</name>
</gene>
<dbReference type="AlphaFoldDB" id="A0A132NPQ8"/>
<organism evidence="1 2">
    <name type="scientific">Giardia duodenalis assemblage B</name>
    <dbReference type="NCBI Taxonomy" id="1394984"/>
    <lineage>
        <taxon>Eukaryota</taxon>
        <taxon>Metamonada</taxon>
        <taxon>Diplomonadida</taxon>
        <taxon>Hexamitidae</taxon>
        <taxon>Giardiinae</taxon>
        <taxon>Giardia</taxon>
    </lineage>
</organism>
<accession>A0A132NPQ8</accession>
<evidence type="ECO:0000313" key="1">
    <source>
        <dbReference type="EMBL" id="KWX11991.1"/>
    </source>
</evidence>
<comment type="caution">
    <text evidence="1">The sequence shown here is derived from an EMBL/GenBank/DDBJ whole genome shotgun (WGS) entry which is preliminary data.</text>
</comment>
<dbReference type="Proteomes" id="UP000070089">
    <property type="component" value="Unassembled WGS sequence"/>
</dbReference>
<evidence type="ECO:0000313" key="2">
    <source>
        <dbReference type="Proteomes" id="UP000070089"/>
    </source>
</evidence>
<reference evidence="1 2" key="1">
    <citation type="journal article" date="2015" name="Mol. Biochem. Parasitol.">
        <title>Identification of polymorphic genes for use in assemblage B genotyping assays through comparative genomics of multiple assemblage B Giardia duodenalis isolates.</title>
        <authorList>
            <person name="Wielinga C."/>
            <person name="Thompson R.C."/>
            <person name="Monis P."/>
            <person name="Ryan U."/>
        </authorList>
    </citation>
    <scope>NUCLEOTIDE SEQUENCE [LARGE SCALE GENOMIC DNA]</scope>
    <source>
        <strain evidence="1 2">BAH15c1</strain>
    </source>
</reference>
<name>A0A132NPQ8_GIAIN</name>
<protein>
    <submittedName>
        <fullName evidence="1">Uncharacterized protein</fullName>
    </submittedName>
</protein>
<sequence length="115" mass="13069">MLYSLLCVTNSVSKLIGDKREKKMSQPALIHRAPVYDKAAHLTFLERCMLRHHPSTLLNQLPGKTLPPYDLTDEKTLHSLFKAAFLQYGQIPTEISALHRLYFGPKSKAYALCNN</sequence>